<keyword evidence="13" id="KW-1185">Reference proteome</keyword>
<evidence type="ECO:0000259" key="11">
    <source>
        <dbReference type="PROSITE" id="PS51462"/>
    </source>
</evidence>
<evidence type="ECO:0000256" key="10">
    <source>
        <dbReference type="NCBIfam" id="TIGR02150"/>
    </source>
</evidence>
<evidence type="ECO:0000256" key="6">
    <source>
        <dbReference type="ARBA" id="ARBA00022842"/>
    </source>
</evidence>
<protein>
    <recommendedName>
        <fullName evidence="3 10">Isopentenyl-diphosphate delta-isomerase</fullName>
        <ecNumber evidence="3 10">5.3.3.2</ecNumber>
    </recommendedName>
</protein>
<evidence type="ECO:0000256" key="5">
    <source>
        <dbReference type="ARBA" id="ARBA00022723"/>
    </source>
</evidence>
<dbReference type="InterPro" id="IPR015797">
    <property type="entry name" value="NUDIX_hydrolase-like_dom_sf"/>
</dbReference>
<dbReference type="NCBIfam" id="TIGR02150">
    <property type="entry name" value="IPP_isom_1"/>
    <property type="match status" value="1"/>
</dbReference>
<keyword evidence="6" id="KW-0460">Magnesium</keyword>
<dbReference type="HAMAP" id="MF_00202">
    <property type="entry name" value="Idi"/>
    <property type="match status" value="1"/>
</dbReference>
<evidence type="ECO:0000256" key="2">
    <source>
        <dbReference type="ARBA" id="ARBA00007579"/>
    </source>
</evidence>
<dbReference type="PIRSF" id="PIRSF018427">
    <property type="entry name" value="Isopntndiph_ism"/>
    <property type="match status" value="1"/>
</dbReference>
<gene>
    <name evidence="12" type="primary">idi</name>
    <name evidence="12" type="ORF">Lac1_03180</name>
</gene>
<evidence type="ECO:0000256" key="9">
    <source>
        <dbReference type="ARBA" id="ARBA00023235"/>
    </source>
</evidence>
<dbReference type="Proteomes" id="UP001305815">
    <property type="component" value="Chromosome"/>
</dbReference>
<keyword evidence="8" id="KW-0414">Isoprene biosynthesis</keyword>
<feature type="domain" description="Nudix hydrolase" evidence="11">
    <location>
        <begin position="43"/>
        <end position="174"/>
    </location>
</feature>
<keyword evidence="4" id="KW-0963">Cytoplasm</keyword>
<keyword evidence="9" id="KW-0413">Isomerase</keyword>
<dbReference type="PANTHER" id="PTHR10885:SF0">
    <property type="entry name" value="ISOPENTENYL-DIPHOSPHATE DELTA-ISOMERASE"/>
    <property type="match status" value="1"/>
</dbReference>
<reference evidence="13" key="1">
    <citation type="journal article" date="2023" name="Int. J. Syst. Evol. Microbiol.">
        <title>Claveliimonas bilis gen. nov., sp. nov., deoxycholic acid-producing bacteria isolated from human faeces, and reclassification of Sellimonas monacensis Zenner et al. 2021 as Claveliimonas monacensis comb. nov.</title>
        <authorList>
            <person name="Hisatomi A."/>
            <person name="Kastawa N.W.E.P.G."/>
            <person name="Song I."/>
            <person name="Ohkuma M."/>
            <person name="Fukiya S."/>
            <person name="Sakamoto M."/>
        </authorList>
    </citation>
    <scope>NUCLEOTIDE SEQUENCE [LARGE SCALE GENOMIC DNA]</scope>
    <source>
        <strain evidence="13">12BBH14</strain>
    </source>
</reference>
<dbReference type="PROSITE" id="PS51462">
    <property type="entry name" value="NUDIX"/>
    <property type="match status" value="1"/>
</dbReference>
<comment type="pathway">
    <text evidence="1">Isoprenoid biosynthesis; dimethylallyl diphosphate biosynthesis; dimethylallyl diphosphate from isopentenyl diphosphate: step 1/1.</text>
</comment>
<evidence type="ECO:0000256" key="7">
    <source>
        <dbReference type="ARBA" id="ARBA00023211"/>
    </source>
</evidence>
<dbReference type="EC" id="5.3.3.2" evidence="3 10"/>
<dbReference type="InterPro" id="IPR000086">
    <property type="entry name" value="NUDIX_hydrolase_dom"/>
</dbReference>
<evidence type="ECO:0000313" key="12">
    <source>
        <dbReference type="EMBL" id="BDZ76135.1"/>
    </source>
</evidence>
<accession>A0ABM8I7C1</accession>
<dbReference type="CDD" id="cd02885">
    <property type="entry name" value="NUDIX_IPP_Isomerase"/>
    <property type="match status" value="1"/>
</dbReference>
<dbReference type="NCBIfam" id="NF002995">
    <property type="entry name" value="PRK03759.1"/>
    <property type="match status" value="1"/>
</dbReference>
<evidence type="ECO:0000256" key="3">
    <source>
        <dbReference type="ARBA" id="ARBA00012057"/>
    </source>
</evidence>
<evidence type="ECO:0000256" key="4">
    <source>
        <dbReference type="ARBA" id="ARBA00022490"/>
    </source>
</evidence>
<evidence type="ECO:0000256" key="1">
    <source>
        <dbReference type="ARBA" id="ARBA00004826"/>
    </source>
</evidence>
<dbReference type="Pfam" id="PF00293">
    <property type="entry name" value="NUDIX"/>
    <property type="match status" value="1"/>
</dbReference>
<organism evidence="12 13">
    <name type="scientific">Claveliimonas bilis</name>
    <dbReference type="NCBI Taxonomy" id="3028070"/>
    <lineage>
        <taxon>Bacteria</taxon>
        <taxon>Bacillati</taxon>
        <taxon>Bacillota</taxon>
        <taxon>Clostridia</taxon>
        <taxon>Lachnospirales</taxon>
        <taxon>Lachnospiraceae</taxon>
        <taxon>Claveliimonas</taxon>
    </lineage>
</organism>
<comment type="similarity">
    <text evidence="2">Belongs to the IPP isomerase type 1 family.</text>
</comment>
<sequence length="191" mass="22677">MNSIGINYKKMEKEREMDELILVNAEDEEIGYGEKAYVHEKGLLHRAFSVFIVNDGKMLIQKRNRNKYHSGGLWTNACCSHPRKGESLKEAVHRRLEEELGIDCDVEELFDFMYRTVFAENLYEYEFDHVFLADYSGSIELNREEASEIKWIDLQELKEDIVRRPEKYTSWFLIAVNKVIKVAEEKKEWKQ</sequence>
<evidence type="ECO:0000256" key="8">
    <source>
        <dbReference type="ARBA" id="ARBA00023229"/>
    </source>
</evidence>
<proteinExistence type="inferred from homology"/>
<name>A0ABM8I7C1_9FIRM</name>
<dbReference type="SUPFAM" id="SSF55811">
    <property type="entry name" value="Nudix"/>
    <property type="match status" value="1"/>
</dbReference>
<dbReference type="Gene3D" id="3.90.79.10">
    <property type="entry name" value="Nucleoside Triphosphate Pyrophosphohydrolase"/>
    <property type="match status" value="1"/>
</dbReference>
<dbReference type="EMBL" id="AP027742">
    <property type="protein sequence ID" value="BDZ76135.1"/>
    <property type="molecule type" value="Genomic_DNA"/>
</dbReference>
<dbReference type="InterPro" id="IPR011876">
    <property type="entry name" value="IsopentenylPP_isomerase_typ1"/>
</dbReference>
<dbReference type="InterPro" id="IPR056375">
    <property type="entry name" value="Idi_bact"/>
</dbReference>
<evidence type="ECO:0000313" key="13">
    <source>
        <dbReference type="Proteomes" id="UP001305815"/>
    </source>
</evidence>
<dbReference type="PANTHER" id="PTHR10885">
    <property type="entry name" value="ISOPENTENYL-DIPHOSPHATE DELTA-ISOMERASE"/>
    <property type="match status" value="1"/>
</dbReference>
<keyword evidence="7" id="KW-0464">Manganese</keyword>
<keyword evidence="5" id="KW-0479">Metal-binding</keyword>